<evidence type="ECO:0000256" key="1">
    <source>
        <dbReference type="SAM" id="MobiDB-lite"/>
    </source>
</evidence>
<dbReference type="Proteomes" id="UP000000844">
    <property type="component" value="Chromosome"/>
</dbReference>
<keyword evidence="3" id="KW-1185">Reference proteome</keyword>
<sequence>MDLSPYLESLRRDLAAAAAPAGDAAVQTAELLAGSLESSLRLALLEALSDAAAEITGELNRTGNPATVEVRMRARQADLVVSETPQAPPEPPPAPSADSGDVARITLRLPEALKVSVENSASAESISVNAWLVRAINAAVHGAPPPPSSSAPAGRARFGRRVTGYAQA</sequence>
<dbReference type="OrthoDB" id="5193907at2"/>
<feature type="region of interest" description="Disordered" evidence="1">
    <location>
        <begin position="80"/>
        <end position="101"/>
    </location>
</feature>
<dbReference type="GO" id="GO:0006355">
    <property type="term" value="P:regulation of DNA-templated transcription"/>
    <property type="evidence" value="ECO:0007669"/>
    <property type="project" value="InterPro"/>
</dbReference>
<dbReference type="AlphaFoldDB" id="D3Q2J1"/>
<dbReference type="InterPro" id="IPR013321">
    <property type="entry name" value="Arc_rbn_hlx_hlx"/>
</dbReference>
<feature type="compositionally biased region" description="Pro residues" evidence="1">
    <location>
        <begin position="86"/>
        <end position="95"/>
    </location>
</feature>
<dbReference type="RefSeq" id="WP_013019495.1">
    <property type="nucleotide sequence ID" value="NC_013947.1"/>
</dbReference>
<dbReference type="eggNOG" id="COG4226">
    <property type="taxonomic scope" value="Bacteria"/>
</dbReference>
<accession>D3Q2J1</accession>
<dbReference type="STRING" id="446470.Snas_4275"/>
<evidence type="ECO:0000313" key="2">
    <source>
        <dbReference type="EMBL" id="ADD43924.1"/>
    </source>
</evidence>
<organism evidence="2 3">
    <name type="scientific">Stackebrandtia nassauensis (strain DSM 44728 / CIP 108903 / NRRL B-16338 / NBRC 102104 / LLR-40K-21)</name>
    <dbReference type="NCBI Taxonomy" id="446470"/>
    <lineage>
        <taxon>Bacteria</taxon>
        <taxon>Bacillati</taxon>
        <taxon>Actinomycetota</taxon>
        <taxon>Actinomycetes</taxon>
        <taxon>Glycomycetales</taxon>
        <taxon>Glycomycetaceae</taxon>
        <taxon>Stackebrandtia</taxon>
    </lineage>
</organism>
<protein>
    <recommendedName>
        <fullName evidence="4">Toxin-antitoxin system HicB family antitoxin</fullName>
    </recommendedName>
</protein>
<dbReference type="SUPFAM" id="SSF47598">
    <property type="entry name" value="Ribbon-helix-helix"/>
    <property type="match status" value="1"/>
</dbReference>
<name>D3Q2J1_STANL</name>
<feature type="region of interest" description="Disordered" evidence="1">
    <location>
        <begin position="142"/>
        <end position="168"/>
    </location>
</feature>
<evidence type="ECO:0008006" key="4">
    <source>
        <dbReference type="Google" id="ProtNLM"/>
    </source>
</evidence>
<reference evidence="2 3" key="1">
    <citation type="journal article" date="2009" name="Stand. Genomic Sci.">
        <title>Complete genome sequence of Stackebrandtia nassauensis type strain (LLR-40K-21).</title>
        <authorList>
            <person name="Munk C."/>
            <person name="Lapidus A."/>
            <person name="Copeland A."/>
            <person name="Jando M."/>
            <person name="Mayilraj S."/>
            <person name="Glavina Del Rio T."/>
            <person name="Nolan M."/>
            <person name="Chen F."/>
            <person name="Lucas S."/>
            <person name="Tice H."/>
            <person name="Cheng J.F."/>
            <person name="Han C."/>
            <person name="Detter J.C."/>
            <person name="Bruce D."/>
            <person name="Goodwin L."/>
            <person name="Chain P."/>
            <person name="Pitluck S."/>
            <person name="Goker M."/>
            <person name="Ovchinikova G."/>
            <person name="Pati A."/>
            <person name="Ivanova N."/>
            <person name="Mavromatis K."/>
            <person name="Chen A."/>
            <person name="Palaniappan K."/>
            <person name="Land M."/>
            <person name="Hauser L."/>
            <person name="Chang Y.J."/>
            <person name="Jeffries C.D."/>
            <person name="Bristow J."/>
            <person name="Eisen J.A."/>
            <person name="Markowitz V."/>
            <person name="Hugenholtz P."/>
            <person name="Kyrpides N.C."/>
            <person name="Klenk H.P."/>
        </authorList>
    </citation>
    <scope>NUCLEOTIDE SEQUENCE [LARGE SCALE GENOMIC DNA]</scope>
    <source>
        <strain evidence="3">DSM 44728 / CIP 108903 / NRRL B-16338 / NBRC 102104 / LLR-40K-21</strain>
    </source>
</reference>
<dbReference type="Gene3D" id="1.10.1220.10">
    <property type="entry name" value="Met repressor-like"/>
    <property type="match status" value="1"/>
</dbReference>
<dbReference type="HOGENOM" id="CLU_105073_1_0_11"/>
<dbReference type="KEGG" id="sna:Snas_4275"/>
<dbReference type="EMBL" id="CP001778">
    <property type="protein sequence ID" value="ADD43924.1"/>
    <property type="molecule type" value="Genomic_DNA"/>
</dbReference>
<dbReference type="InterPro" id="IPR010985">
    <property type="entry name" value="Ribbon_hlx_hlx"/>
</dbReference>
<evidence type="ECO:0000313" key="3">
    <source>
        <dbReference type="Proteomes" id="UP000000844"/>
    </source>
</evidence>
<proteinExistence type="predicted"/>
<gene>
    <name evidence="2" type="ordered locus">Snas_4275</name>
</gene>